<evidence type="ECO:0000256" key="1">
    <source>
        <dbReference type="SAM" id="MobiDB-lite"/>
    </source>
</evidence>
<feature type="compositionally biased region" description="Basic and acidic residues" evidence="1">
    <location>
        <begin position="326"/>
        <end position="337"/>
    </location>
</feature>
<gene>
    <name evidence="2" type="ORF">CYMTET_27976</name>
</gene>
<protein>
    <submittedName>
        <fullName evidence="2">Uncharacterized protein</fullName>
    </submittedName>
</protein>
<sequence>MSTSSVHTPPPAANTRLRLDSIFARNVGARYRASPPTPSVNLTGADRTRASAVSQSTWDADVVKRVAKDTLGNKSASFSGSEPHRRVLWDSLFASLQDSFESKDTASATIFDLVDITQEVNPVFNELLLRSLVSLTTPHSPARRWVEASARTSPKDGKRALLEITKRLMPTGHKPMRHHEELLSISFSESADPEPLVAQFDECLKAIAASGAGPLDGQHAKRQLLSALDPDFYREVITPLRLDTELDKVAIEEIYVHVCEVWWCAHPEGPTTKHPPSLPLSAAYTSRDAPETDFLSEFDRVLREAFKLLDVLRDSARDPVPNPPPPRHDARDRDRRTGVSFPPSKWRDARNRRPNGVFHGRNSFRNRGYRFAEKPLPKDGCWSQSYYNKKHSASNISFHSLSSAFIQECPVCPGHFHDTARCPAVGGVCGGDAAAAAQELDEVVSAFQAAFDDEDDDAFAELCQLHSPPRVRDGPEPLTYPEHASLGLRAQYAGLVSQSPADSGMSARLAEARSVLSGLRDATAAARAAAGDPPDSPSFGTVSVPQVVPPPPPANPTAAVLHSAAATSVSAPPQGSALAPRAAADPANFQSPFADSFMDHFALRVEQDPGLHFDSFTLPSSPAIWGPPLSVVNSDSDSECEPESAPAPDPPAAPAANRIGVSPAPRFARLAAGLLSVLTVLSCATTAHGSVVQQSVPTVLTAVHPVWVSANTCTIPPEPAPPALPPDPPACFPDPTPIPEPSAFPPGYYFWSSGFWSSGYWTAGLWFWTTGFWIWFWTSGSGFWLWTDTFDNPDYFVNNNSELCSPVDHFRSG</sequence>
<accession>A0AAE0FPB7</accession>
<evidence type="ECO:0000313" key="2">
    <source>
        <dbReference type="EMBL" id="KAK3263203.1"/>
    </source>
</evidence>
<comment type="caution">
    <text evidence="2">The sequence shown here is derived from an EMBL/GenBank/DDBJ whole genome shotgun (WGS) entry which is preliminary data.</text>
</comment>
<dbReference type="Proteomes" id="UP001190700">
    <property type="component" value="Unassembled WGS sequence"/>
</dbReference>
<proteinExistence type="predicted"/>
<organism evidence="2 3">
    <name type="scientific">Cymbomonas tetramitiformis</name>
    <dbReference type="NCBI Taxonomy" id="36881"/>
    <lineage>
        <taxon>Eukaryota</taxon>
        <taxon>Viridiplantae</taxon>
        <taxon>Chlorophyta</taxon>
        <taxon>Pyramimonadophyceae</taxon>
        <taxon>Pyramimonadales</taxon>
        <taxon>Pyramimonadaceae</taxon>
        <taxon>Cymbomonas</taxon>
    </lineage>
</organism>
<feature type="region of interest" description="Disordered" evidence="1">
    <location>
        <begin position="630"/>
        <end position="653"/>
    </location>
</feature>
<evidence type="ECO:0000313" key="3">
    <source>
        <dbReference type="Proteomes" id="UP001190700"/>
    </source>
</evidence>
<dbReference type="AlphaFoldDB" id="A0AAE0FPB7"/>
<keyword evidence="3" id="KW-1185">Reference proteome</keyword>
<reference evidence="2 3" key="1">
    <citation type="journal article" date="2015" name="Genome Biol. Evol.">
        <title>Comparative Genomics of a Bacterivorous Green Alga Reveals Evolutionary Causalities and Consequences of Phago-Mixotrophic Mode of Nutrition.</title>
        <authorList>
            <person name="Burns J.A."/>
            <person name="Paasch A."/>
            <person name="Narechania A."/>
            <person name="Kim E."/>
        </authorList>
    </citation>
    <scope>NUCLEOTIDE SEQUENCE [LARGE SCALE GENOMIC DNA]</scope>
    <source>
        <strain evidence="2 3">PLY_AMNH</strain>
    </source>
</reference>
<feature type="region of interest" description="Disordered" evidence="1">
    <location>
        <begin position="526"/>
        <end position="583"/>
    </location>
</feature>
<name>A0AAE0FPB7_9CHLO</name>
<feature type="region of interest" description="Disordered" evidence="1">
    <location>
        <begin position="315"/>
        <end position="359"/>
    </location>
</feature>
<dbReference type="EMBL" id="LGRX02015641">
    <property type="protein sequence ID" value="KAK3263203.1"/>
    <property type="molecule type" value="Genomic_DNA"/>
</dbReference>